<evidence type="ECO:0000313" key="10">
    <source>
        <dbReference type="EMBL" id="MBD7986031.1"/>
    </source>
</evidence>
<evidence type="ECO:0000256" key="6">
    <source>
        <dbReference type="ARBA" id="ARBA00022989"/>
    </source>
</evidence>
<dbReference type="InterPro" id="IPR047817">
    <property type="entry name" value="ABC2_TM_bact-type"/>
</dbReference>
<comment type="similarity">
    <text evidence="2">Belongs to the ABC-2 integral membrane protein family.</text>
</comment>
<evidence type="ECO:0000256" key="3">
    <source>
        <dbReference type="ARBA" id="ARBA00022448"/>
    </source>
</evidence>
<evidence type="ECO:0000259" key="9">
    <source>
        <dbReference type="PROSITE" id="PS51012"/>
    </source>
</evidence>
<protein>
    <submittedName>
        <fullName evidence="10">ABC transporter permease</fullName>
    </submittedName>
</protein>
<evidence type="ECO:0000256" key="4">
    <source>
        <dbReference type="ARBA" id="ARBA00022475"/>
    </source>
</evidence>
<dbReference type="EMBL" id="JACSQN010000020">
    <property type="protein sequence ID" value="MBD7986031.1"/>
    <property type="molecule type" value="Genomic_DNA"/>
</dbReference>
<evidence type="ECO:0000256" key="2">
    <source>
        <dbReference type="ARBA" id="ARBA00007783"/>
    </source>
</evidence>
<feature type="transmembrane region" description="Helical" evidence="8">
    <location>
        <begin position="21"/>
        <end position="40"/>
    </location>
</feature>
<evidence type="ECO:0000256" key="8">
    <source>
        <dbReference type="SAM" id="Phobius"/>
    </source>
</evidence>
<feature type="transmembrane region" description="Helical" evidence="8">
    <location>
        <begin position="195"/>
        <end position="214"/>
    </location>
</feature>
<feature type="domain" description="ABC transmembrane type-2" evidence="9">
    <location>
        <begin position="158"/>
        <end position="382"/>
    </location>
</feature>
<dbReference type="Proteomes" id="UP000626786">
    <property type="component" value="Unassembled WGS sequence"/>
</dbReference>
<feature type="transmembrane region" description="Helical" evidence="8">
    <location>
        <begin position="269"/>
        <end position="294"/>
    </location>
</feature>
<keyword evidence="3" id="KW-0813">Transport</keyword>
<comment type="subcellular location">
    <subcellularLocation>
        <location evidence="1">Cell membrane</location>
        <topology evidence="1">Multi-pass membrane protein</topology>
    </subcellularLocation>
</comment>
<feature type="transmembrane region" description="Helical" evidence="8">
    <location>
        <begin position="301"/>
        <end position="321"/>
    </location>
</feature>
<dbReference type="PANTHER" id="PTHR30294">
    <property type="entry name" value="MEMBRANE COMPONENT OF ABC TRANSPORTER YHHJ-RELATED"/>
    <property type="match status" value="1"/>
</dbReference>
<dbReference type="RefSeq" id="WP_191695859.1">
    <property type="nucleotide sequence ID" value="NZ_JACSQN010000020.1"/>
</dbReference>
<keyword evidence="4" id="KW-1003">Cell membrane</keyword>
<evidence type="ECO:0000256" key="1">
    <source>
        <dbReference type="ARBA" id="ARBA00004651"/>
    </source>
</evidence>
<comment type="caution">
    <text evidence="10">The sequence shown here is derived from an EMBL/GenBank/DDBJ whole genome shotgun (WGS) entry which is preliminary data.</text>
</comment>
<dbReference type="InterPro" id="IPR051449">
    <property type="entry name" value="ABC-2_transporter_component"/>
</dbReference>
<accession>A0ABR8UDE7</accession>
<dbReference type="InterPro" id="IPR013525">
    <property type="entry name" value="ABC2_TM"/>
</dbReference>
<feature type="transmembrane region" description="Helical" evidence="8">
    <location>
        <begin position="235"/>
        <end position="257"/>
    </location>
</feature>
<dbReference type="Pfam" id="PF12698">
    <property type="entry name" value="ABC2_membrane_3"/>
    <property type="match status" value="1"/>
</dbReference>
<organism evidence="10 11">
    <name type="scientific">Sporosarcina quadrami</name>
    <dbReference type="NCBI Taxonomy" id="2762234"/>
    <lineage>
        <taxon>Bacteria</taxon>
        <taxon>Bacillati</taxon>
        <taxon>Bacillota</taxon>
        <taxon>Bacilli</taxon>
        <taxon>Bacillales</taxon>
        <taxon>Caryophanaceae</taxon>
        <taxon>Sporosarcina</taxon>
    </lineage>
</organism>
<keyword evidence="5 8" id="KW-0812">Transmembrane</keyword>
<keyword evidence="6 8" id="KW-1133">Transmembrane helix</keyword>
<dbReference type="PANTHER" id="PTHR30294:SF45">
    <property type="entry name" value="LINEARMYCIN RESISTANCE PERMEASE PROTEIN LNRN"/>
    <property type="match status" value="1"/>
</dbReference>
<evidence type="ECO:0000256" key="5">
    <source>
        <dbReference type="ARBA" id="ARBA00022692"/>
    </source>
</evidence>
<dbReference type="PROSITE" id="PS51012">
    <property type="entry name" value="ABC_TM2"/>
    <property type="match status" value="1"/>
</dbReference>
<sequence length="382" mass="42328">MRKIVTICLFEIKRTFKKKSAYVLMFAMPLLFTFLFGSLFGSSSSVELRMAIVDEDQSAVARHIIKRLLVDEMITYEVVAADQAAIRLEGREVQGVVIIKEGVADRMSKSQPVVEFNYLPGTATAPLLKQQVNQAISAVEIVVVSAQTASHYLHEDWSIIYDRLIQDEGRIQVFTEQRTTTNEANGLTAMSYSSAGFTVMFVMMMMLTMTGVLIEARQMGIWSRLFTTPVTRFQVLTGYFLSFFIVGWIQFGVLIGLSSILFKVEWGNLLALLILITSLLICVVGLGIAIACLAKTSEQQSAFGTLIIISTCMLGGVYWPITMVPDTMQKIAHFVPQSWAMEAFTAVIADGGSVGDIWLPIVMLLVFATVFLSIGLSKLKYV</sequence>
<feature type="transmembrane region" description="Helical" evidence="8">
    <location>
        <begin position="357"/>
        <end position="376"/>
    </location>
</feature>
<name>A0ABR8UDE7_9BACL</name>
<keyword evidence="7 8" id="KW-0472">Membrane</keyword>
<dbReference type="Gene3D" id="3.40.1710.10">
    <property type="entry name" value="abc type-2 transporter like domain"/>
    <property type="match status" value="1"/>
</dbReference>
<reference evidence="10 11" key="1">
    <citation type="submission" date="2020-08" db="EMBL/GenBank/DDBJ databases">
        <title>A Genomic Blueprint of the Chicken Gut Microbiome.</title>
        <authorList>
            <person name="Gilroy R."/>
            <person name="Ravi A."/>
            <person name="Getino M."/>
            <person name="Pursley I."/>
            <person name="Horton D.L."/>
            <person name="Alikhan N.-F."/>
            <person name="Baker D."/>
            <person name="Gharbi K."/>
            <person name="Hall N."/>
            <person name="Watson M."/>
            <person name="Adriaenssens E.M."/>
            <person name="Foster-Nyarko E."/>
            <person name="Jarju S."/>
            <person name="Secka A."/>
            <person name="Antonio M."/>
            <person name="Oren A."/>
            <person name="Chaudhuri R."/>
            <person name="La Ragione R.M."/>
            <person name="Hildebrand F."/>
            <person name="Pallen M.J."/>
        </authorList>
    </citation>
    <scope>NUCLEOTIDE SEQUENCE [LARGE SCALE GENOMIC DNA]</scope>
    <source>
        <strain evidence="10 11">Sa2YVA2</strain>
    </source>
</reference>
<proteinExistence type="inferred from homology"/>
<evidence type="ECO:0000313" key="11">
    <source>
        <dbReference type="Proteomes" id="UP000626786"/>
    </source>
</evidence>
<evidence type="ECO:0000256" key="7">
    <source>
        <dbReference type="ARBA" id="ARBA00023136"/>
    </source>
</evidence>
<gene>
    <name evidence="10" type="ORF">H9649_15780</name>
</gene>
<keyword evidence="11" id="KW-1185">Reference proteome</keyword>